<proteinExistence type="inferred from homology"/>
<dbReference type="Pfam" id="PF19305">
    <property type="entry name" value="MmgE_PrpD_C"/>
    <property type="match status" value="1"/>
</dbReference>
<accession>A0ABV9AZL7</accession>
<dbReference type="SUPFAM" id="SSF103378">
    <property type="entry name" value="2-methylcitrate dehydratase PrpD"/>
    <property type="match status" value="1"/>
</dbReference>
<reference evidence="5" key="1">
    <citation type="journal article" date="2019" name="Int. J. Syst. Evol. Microbiol.">
        <title>The Global Catalogue of Microorganisms (GCM) 10K type strain sequencing project: providing services to taxonomists for standard genome sequencing and annotation.</title>
        <authorList>
            <consortium name="The Broad Institute Genomics Platform"/>
            <consortium name="The Broad Institute Genome Sequencing Center for Infectious Disease"/>
            <person name="Wu L."/>
            <person name="Ma J."/>
        </authorList>
    </citation>
    <scope>NUCLEOTIDE SEQUENCE [LARGE SCALE GENOMIC DNA]</scope>
    <source>
        <strain evidence="5">CGMCC 4.7177</strain>
    </source>
</reference>
<dbReference type="PANTHER" id="PTHR16943">
    <property type="entry name" value="2-METHYLCITRATE DEHYDRATASE-RELATED"/>
    <property type="match status" value="1"/>
</dbReference>
<dbReference type="PANTHER" id="PTHR16943:SF8">
    <property type="entry name" value="2-METHYLCITRATE DEHYDRATASE"/>
    <property type="match status" value="1"/>
</dbReference>
<dbReference type="Gene3D" id="3.30.1330.120">
    <property type="entry name" value="2-methylcitrate dehydratase PrpD"/>
    <property type="match status" value="1"/>
</dbReference>
<dbReference type="InterPro" id="IPR036148">
    <property type="entry name" value="MmgE/PrpD_sf"/>
</dbReference>
<evidence type="ECO:0000256" key="1">
    <source>
        <dbReference type="ARBA" id="ARBA00006174"/>
    </source>
</evidence>
<dbReference type="Proteomes" id="UP001595839">
    <property type="component" value="Unassembled WGS sequence"/>
</dbReference>
<organism evidence="4 5">
    <name type="scientific">Streptomyces vulcanius</name>
    <dbReference type="NCBI Taxonomy" id="1441876"/>
    <lineage>
        <taxon>Bacteria</taxon>
        <taxon>Bacillati</taxon>
        <taxon>Actinomycetota</taxon>
        <taxon>Actinomycetes</taxon>
        <taxon>Kitasatosporales</taxon>
        <taxon>Streptomycetaceae</taxon>
        <taxon>Streptomyces</taxon>
    </lineage>
</organism>
<dbReference type="InterPro" id="IPR042183">
    <property type="entry name" value="MmgE/PrpD_sf_1"/>
</dbReference>
<dbReference type="RefSeq" id="WP_381167009.1">
    <property type="nucleotide sequence ID" value="NZ_JBHSFK010000026.1"/>
</dbReference>
<dbReference type="InterPro" id="IPR045336">
    <property type="entry name" value="MmgE_PrpD_N"/>
</dbReference>
<dbReference type="Pfam" id="PF03972">
    <property type="entry name" value="MmgE_PrpD_N"/>
    <property type="match status" value="1"/>
</dbReference>
<dbReference type="EMBL" id="JBHSFK010000026">
    <property type="protein sequence ID" value="MFC4504481.1"/>
    <property type="molecule type" value="Genomic_DNA"/>
</dbReference>
<comment type="similarity">
    <text evidence="1">Belongs to the PrpD family.</text>
</comment>
<feature type="domain" description="MmgE/PrpD N-terminal" evidence="2">
    <location>
        <begin position="8"/>
        <end position="243"/>
    </location>
</feature>
<dbReference type="InterPro" id="IPR045337">
    <property type="entry name" value="MmgE_PrpD_C"/>
</dbReference>
<protein>
    <submittedName>
        <fullName evidence="4">MmgE/PrpD family protein</fullName>
    </submittedName>
</protein>
<sequence>MSESMTLSLARYAASTSLERIPEEVRERAKQVILDELASAHFGREQPAGTLAAQYVAGLGGLPEARVLGTSLRVSAPLAALANGTAGHADEIDGAHVVGGHPGATLVHAAVAMAERQSATGAELLNAVVLGYDIGVRLIEACGGLFGVKERHHLNADFLHAVAAAVASSRLMGLAAERYCHAMALATFQASGLVALFQEKRHISKAFCNGQYAMAGVSAALMAATGFEGCDDILGDPHGLLDAWGAEGASEVVTRGLGRDFAVTGANFKFVRAGYPIHAPVEAALSLVARHAIGTGTISAVEVGMPARALRVVDDRRMRNICLQDMLAVALLRGGLKLSETPFPTVLDDPAFAPLRARITLVVNPLLEAQAPHGRGALVTIRTQDGRTVSERVDHPRGHSARGGVTWDELTAKWHEASPEQDVDSWIAGARRLDDLEHVGQLSNLFTNSRSAALIRGSRCRSSSPSMP</sequence>
<keyword evidence="5" id="KW-1185">Reference proteome</keyword>
<evidence type="ECO:0000313" key="5">
    <source>
        <dbReference type="Proteomes" id="UP001595839"/>
    </source>
</evidence>
<evidence type="ECO:0000259" key="2">
    <source>
        <dbReference type="Pfam" id="PF03972"/>
    </source>
</evidence>
<dbReference type="InterPro" id="IPR042188">
    <property type="entry name" value="MmgE/PrpD_sf_2"/>
</dbReference>
<evidence type="ECO:0000313" key="4">
    <source>
        <dbReference type="EMBL" id="MFC4504481.1"/>
    </source>
</evidence>
<gene>
    <name evidence="4" type="ORF">ACFPIH_34085</name>
</gene>
<comment type="caution">
    <text evidence="4">The sequence shown here is derived from an EMBL/GenBank/DDBJ whole genome shotgun (WGS) entry which is preliminary data.</text>
</comment>
<dbReference type="InterPro" id="IPR005656">
    <property type="entry name" value="MmgE_PrpD"/>
</dbReference>
<dbReference type="Gene3D" id="1.10.4100.10">
    <property type="entry name" value="2-methylcitrate dehydratase PrpD"/>
    <property type="match status" value="1"/>
</dbReference>
<feature type="domain" description="MmgE/PrpD C-terminal" evidence="3">
    <location>
        <begin position="273"/>
        <end position="417"/>
    </location>
</feature>
<evidence type="ECO:0000259" key="3">
    <source>
        <dbReference type="Pfam" id="PF19305"/>
    </source>
</evidence>
<name>A0ABV9AZL7_9ACTN</name>